<organism evidence="21 22">
    <name type="scientific">Candidatus Protoclostridium stercorigallinarum</name>
    <dbReference type="NCBI Taxonomy" id="2838741"/>
    <lineage>
        <taxon>Bacteria</taxon>
        <taxon>Bacillati</taxon>
        <taxon>Bacillota</taxon>
        <taxon>Clostridia</taxon>
        <taxon>Candidatus Protoclostridium</taxon>
    </lineage>
</organism>
<feature type="binding site" evidence="16">
    <location>
        <position position="28"/>
    </location>
    <ligand>
        <name>substrate</name>
    </ligand>
</feature>
<evidence type="ECO:0000256" key="9">
    <source>
        <dbReference type="ARBA" id="ARBA00022723"/>
    </source>
</evidence>
<evidence type="ECO:0000256" key="15">
    <source>
        <dbReference type="PIRSR" id="PIRSR605478-1"/>
    </source>
</evidence>
<dbReference type="FunFam" id="3.40.50.920:FF:000003">
    <property type="entry name" value="Transketolase"/>
    <property type="match status" value="1"/>
</dbReference>
<comment type="cofactor">
    <cofactor evidence="2">
        <name>Mn(2+)</name>
        <dbReference type="ChEBI" id="CHEBI:29035"/>
    </cofactor>
</comment>
<dbReference type="InterPro" id="IPR005474">
    <property type="entry name" value="Transketolase_N"/>
</dbReference>
<evidence type="ECO:0000256" key="16">
    <source>
        <dbReference type="PIRSR" id="PIRSR605478-2"/>
    </source>
</evidence>
<keyword evidence="9 18" id="KW-0479">Metal-binding</keyword>
<dbReference type="NCBIfam" id="TIGR00232">
    <property type="entry name" value="tktlase_bact"/>
    <property type="match status" value="1"/>
</dbReference>
<evidence type="ECO:0000256" key="6">
    <source>
        <dbReference type="ARBA" id="ARBA00011738"/>
    </source>
</evidence>
<evidence type="ECO:0000256" key="19">
    <source>
        <dbReference type="PIRSR" id="PIRSR605478-5"/>
    </source>
</evidence>
<feature type="active site" description="Proton donor" evidence="15">
    <location>
        <position position="409"/>
    </location>
</feature>
<evidence type="ECO:0000256" key="10">
    <source>
        <dbReference type="ARBA" id="ARBA00022837"/>
    </source>
</evidence>
<keyword evidence="10" id="KW-0106">Calcium</keyword>
<dbReference type="EMBL" id="DXHS01000098">
    <property type="protein sequence ID" value="HIW02894.1"/>
    <property type="molecule type" value="Genomic_DNA"/>
</dbReference>
<comment type="function">
    <text evidence="4">Catalyzes the transfer of a two-carbon ketol group from a ketose donor to an aldose acceptor, via a covalent intermediate with the cofactor thiamine pyrophosphate.</text>
</comment>
<name>A0A9D1Q227_9FIRM</name>
<dbReference type="PROSITE" id="PS00802">
    <property type="entry name" value="TRANSKETOLASE_2"/>
    <property type="match status" value="1"/>
</dbReference>
<feature type="site" description="Important for catalytic activity" evidence="19">
    <location>
        <position position="28"/>
    </location>
</feature>
<feature type="binding site" evidence="17">
    <location>
        <position position="158"/>
    </location>
    <ligand>
        <name>thiamine diphosphate</name>
        <dbReference type="ChEBI" id="CHEBI:58937"/>
    </ligand>
</feature>
<dbReference type="SUPFAM" id="SSF52518">
    <property type="entry name" value="Thiamin diphosphate-binding fold (THDP-binding)"/>
    <property type="match status" value="2"/>
</dbReference>
<dbReference type="InterPro" id="IPR033247">
    <property type="entry name" value="Transketolase_fam"/>
</dbReference>
<comment type="similarity">
    <text evidence="5">Belongs to the transketolase family.</text>
</comment>
<dbReference type="AlphaFoldDB" id="A0A9D1Q227"/>
<evidence type="ECO:0000256" key="5">
    <source>
        <dbReference type="ARBA" id="ARBA00007131"/>
    </source>
</evidence>
<feature type="binding site" evidence="16">
    <location>
        <position position="471"/>
    </location>
    <ligand>
        <name>substrate</name>
    </ligand>
</feature>
<evidence type="ECO:0000256" key="3">
    <source>
        <dbReference type="ARBA" id="ARBA00001941"/>
    </source>
</evidence>
<dbReference type="Proteomes" id="UP000823990">
    <property type="component" value="Unassembled WGS sequence"/>
</dbReference>
<dbReference type="CDD" id="cd02012">
    <property type="entry name" value="TPP_TK"/>
    <property type="match status" value="1"/>
</dbReference>
<feature type="binding site" evidence="16">
    <location>
        <position position="467"/>
    </location>
    <ligand>
        <name>substrate</name>
    </ligand>
</feature>
<dbReference type="InterPro" id="IPR055152">
    <property type="entry name" value="Transketolase-like_C_2"/>
</dbReference>
<sequence length="659" mass="70031">MNEQTERDVIKAIRVLSARQVEAARSGHPGTPLGAAPVMATLYGKFMNVVPEDPGFYDRDRFVLSSGHASAMLYSTLHVCGYDVTKEDLSRFRQEGSRTPGHPEVGVTPGVDCSTGPLGQGVANAVGMALAERILAARFNRPGCTLVDHYTYAFCGDGCMMEGIENEAASLAGLWKLGKLIVIYDSNGITIEGGTDISLTEDIAKRHRALGWHVVRAGSAENTQSLADAIAEAKAEDGKPSLVIVSTKIGYGALNEGTSSVHGSPLGEAGIAALAEKLEWTCDGFETPDDVKAFAEEMKEKGRAYKAEREKRYAEAKAAYPALVAEFEKYLSGAYAKEAAEKIAAAAPTESDSTRNICGKLLAAADAMMPSLVGGSADLGPSNCTQIKGKEYYSAEKCSGGAIHFGVREHAMGAISNGIALHGGLTPFCATFFVFSDYMKYAIRMSAIMKLPVTYILSHDSIGVGEDGPTHQPVEQLAGLRAMPGLYVFRPCDGRETGAAFAFAFSGKGPTAIVTSRQKLLAEETTTAEGASRGAYVLADGKDVILMASGSEVGLCMDARKLLAERGISARVVSAPCLDLFAEQSEEYKESVLPRGMRARVAVEAASRLSWGEYVGLDGDYVCLDRFGESAPASLLMKKFGFTPENVADKAEKAFRAAK</sequence>
<feature type="binding site" evidence="16">
    <location>
        <position position="382"/>
    </location>
    <ligand>
        <name>substrate</name>
    </ligand>
</feature>
<keyword evidence="8 21" id="KW-0808">Transferase</keyword>
<dbReference type="FunFam" id="3.40.50.970:FF:000045">
    <property type="entry name" value="Transketolase"/>
    <property type="match status" value="1"/>
</dbReference>
<evidence type="ECO:0000256" key="14">
    <source>
        <dbReference type="NCBIfam" id="TIGR00232"/>
    </source>
</evidence>
<dbReference type="GO" id="GO:0046872">
    <property type="term" value="F:metal ion binding"/>
    <property type="evidence" value="ECO:0007669"/>
    <property type="project" value="UniProtKB-KW"/>
</dbReference>
<evidence type="ECO:0000256" key="1">
    <source>
        <dbReference type="ARBA" id="ARBA00001913"/>
    </source>
</evidence>
<dbReference type="PANTHER" id="PTHR43522">
    <property type="entry name" value="TRANSKETOLASE"/>
    <property type="match status" value="1"/>
</dbReference>
<dbReference type="SMART" id="SM00861">
    <property type="entry name" value="Transket_pyr"/>
    <property type="match status" value="1"/>
</dbReference>
<feature type="binding site" evidence="16">
    <location>
        <position position="459"/>
    </location>
    <ligand>
        <name>substrate</name>
    </ligand>
</feature>
<feature type="binding site" evidence="16">
    <location>
        <position position="517"/>
    </location>
    <ligand>
        <name>substrate</name>
    </ligand>
</feature>
<dbReference type="InterPro" id="IPR029061">
    <property type="entry name" value="THDP-binding"/>
</dbReference>
<dbReference type="GO" id="GO:0004802">
    <property type="term" value="F:transketolase activity"/>
    <property type="evidence" value="ECO:0007669"/>
    <property type="project" value="UniProtKB-UniRule"/>
</dbReference>
<feature type="binding site" evidence="18">
    <location>
        <position position="189"/>
    </location>
    <ligand>
        <name>Mg(2+)</name>
        <dbReference type="ChEBI" id="CHEBI:18420"/>
    </ligand>
</feature>
<evidence type="ECO:0000256" key="18">
    <source>
        <dbReference type="PIRSR" id="PIRSR605478-4"/>
    </source>
</evidence>
<dbReference type="EC" id="2.2.1.1" evidence="7 14"/>
<comment type="cofactor">
    <cofactor evidence="1">
        <name>Ca(2+)</name>
        <dbReference type="ChEBI" id="CHEBI:29108"/>
    </cofactor>
</comment>
<keyword evidence="12 17" id="KW-0786">Thiamine pyrophosphate</keyword>
<dbReference type="InterPro" id="IPR020826">
    <property type="entry name" value="Transketolase_BS"/>
</dbReference>
<protein>
    <recommendedName>
        <fullName evidence="7 14">Transketolase</fullName>
        <ecNumber evidence="7 14">2.2.1.1</ecNumber>
    </recommendedName>
</protein>
<evidence type="ECO:0000256" key="12">
    <source>
        <dbReference type="ARBA" id="ARBA00023052"/>
    </source>
</evidence>
<keyword evidence="11 18" id="KW-0460">Magnesium</keyword>
<dbReference type="SUPFAM" id="SSF52922">
    <property type="entry name" value="TK C-terminal domain-like"/>
    <property type="match status" value="1"/>
</dbReference>
<feature type="binding site" evidence="17">
    <location>
        <position position="262"/>
    </location>
    <ligand>
        <name>thiamine diphosphate</name>
        <dbReference type="ChEBI" id="CHEBI:58937"/>
    </ligand>
</feature>
<dbReference type="Gene3D" id="3.40.50.920">
    <property type="match status" value="1"/>
</dbReference>
<evidence type="ECO:0000256" key="7">
    <source>
        <dbReference type="ARBA" id="ARBA00013152"/>
    </source>
</evidence>
<dbReference type="Pfam" id="PF00456">
    <property type="entry name" value="Transketolase_N"/>
    <property type="match status" value="1"/>
</dbReference>
<feature type="domain" description="Transketolase-like pyrimidine-binding" evidence="20">
    <location>
        <begin position="352"/>
        <end position="523"/>
    </location>
</feature>
<dbReference type="GO" id="GO:0005829">
    <property type="term" value="C:cytosol"/>
    <property type="evidence" value="ECO:0007669"/>
    <property type="project" value="TreeGrafter"/>
</dbReference>
<feature type="binding site" evidence="17">
    <location>
        <position position="187"/>
    </location>
    <ligand>
        <name>thiamine diphosphate</name>
        <dbReference type="ChEBI" id="CHEBI:58937"/>
    </ligand>
</feature>
<dbReference type="InterPro" id="IPR005475">
    <property type="entry name" value="Transketolase-like_Pyr-bd"/>
</dbReference>
<feature type="binding site" evidence="18">
    <location>
        <position position="157"/>
    </location>
    <ligand>
        <name>Mg(2+)</name>
        <dbReference type="ChEBI" id="CHEBI:18420"/>
    </ligand>
</feature>
<accession>A0A9D1Q227</accession>
<feature type="binding site" evidence="17">
    <location>
        <begin position="116"/>
        <end position="118"/>
    </location>
    <ligand>
        <name>thiamine diphosphate</name>
        <dbReference type="ChEBI" id="CHEBI:58937"/>
    </ligand>
</feature>
<reference evidence="21" key="1">
    <citation type="journal article" date="2021" name="PeerJ">
        <title>Extensive microbial diversity within the chicken gut microbiome revealed by metagenomics and culture.</title>
        <authorList>
            <person name="Gilroy R."/>
            <person name="Ravi A."/>
            <person name="Getino M."/>
            <person name="Pursley I."/>
            <person name="Horton D.L."/>
            <person name="Alikhan N.F."/>
            <person name="Baker D."/>
            <person name="Gharbi K."/>
            <person name="Hall N."/>
            <person name="Watson M."/>
            <person name="Adriaenssens E.M."/>
            <person name="Foster-Nyarko E."/>
            <person name="Jarju S."/>
            <person name="Secka A."/>
            <person name="Antonio M."/>
            <person name="Oren A."/>
            <person name="Chaudhuri R.R."/>
            <person name="La Ragione R."/>
            <person name="Hildebrand F."/>
            <person name="Pallen M.J."/>
        </authorList>
    </citation>
    <scope>NUCLEOTIDE SEQUENCE</scope>
    <source>
        <strain evidence="21">12435</strain>
    </source>
</reference>
<evidence type="ECO:0000256" key="17">
    <source>
        <dbReference type="PIRSR" id="PIRSR605478-3"/>
    </source>
</evidence>
<reference evidence="21" key="2">
    <citation type="submission" date="2021-04" db="EMBL/GenBank/DDBJ databases">
        <authorList>
            <person name="Gilroy R."/>
        </authorList>
    </citation>
    <scope>NUCLEOTIDE SEQUENCE</scope>
    <source>
        <strain evidence="21">12435</strain>
    </source>
</reference>
<gene>
    <name evidence="21" type="primary">tkt</name>
    <name evidence="21" type="ORF">H9892_06100</name>
</gene>
<comment type="catalytic activity">
    <reaction evidence="13">
        <text>D-sedoheptulose 7-phosphate + D-glyceraldehyde 3-phosphate = aldehydo-D-ribose 5-phosphate + D-xylulose 5-phosphate</text>
        <dbReference type="Rhea" id="RHEA:10508"/>
        <dbReference type="ChEBI" id="CHEBI:57483"/>
        <dbReference type="ChEBI" id="CHEBI:57737"/>
        <dbReference type="ChEBI" id="CHEBI:58273"/>
        <dbReference type="ChEBI" id="CHEBI:59776"/>
        <dbReference type="EC" id="2.2.1.1"/>
    </reaction>
</comment>
<dbReference type="FunFam" id="3.40.50.970:FF:000004">
    <property type="entry name" value="Transketolase"/>
    <property type="match status" value="1"/>
</dbReference>
<comment type="cofactor">
    <cofactor evidence="3">
        <name>Co(2+)</name>
        <dbReference type="ChEBI" id="CHEBI:48828"/>
    </cofactor>
</comment>
<evidence type="ECO:0000259" key="20">
    <source>
        <dbReference type="SMART" id="SM00861"/>
    </source>
</evidence>
<feature type="binding site" evidence="17">
    <location>
        <position position="435"/>
    </location>
    <ligand>
        <name>thiamine diphosphate</name>
        <dbReference type="ChEBI" id="CHEBI:58937"/>
    </ligand>
</feature>
<dbReference type="CDD" id="cd07033">
    <property type="entry name" value="TPP_PYR_DXS_TK_like"/>
    <property type="match status" value="1"/>
</dbReference>
<evidence type="ECO:0000256" key="11">
    <source>
        <dbReference type="ARBA" id="ARBA00022842"/>
    </source>
</evidence>
<evidence type="ECO:0000313" key="22">
    <source>
        <dbReference type="Proteomes" id="UP000823990"/>
    </source>
</evidence>
<dbReference type="InterPro" id="IPR005478">
    <property type="entry name" value="Transketolase_bac-like"/>
</dbReference>
<comment type="cofactor">
    <cofactor evidence="18">
        <name>Mg(2+)</name>
        <dbReference type="ChEBI" id="CHEBI:18420"/>
    </cofactor>
    <text evidence="18">Binds 1 Mg(2+) ion per subunit. Can also utilize other divalent metal cations, such as Ca(2+), Mn(2+) and Co(2+).</text>
</comment>
<feature type="binding site" evidence="16">
    <location>
        <position position="355"/>
    </location>
    <ligand>
        <name>substrate</name>
    </ligand>
</feature>
<feature type="site" description="Important for catalytic activity" evidence="19">
    <location>
        <position position="262"/>
    </location>
</feature>
<comment type="cofactor">
    <cofactor evidence="17">
        <name>thiamine diphosphate</name>
        <dbReference type="ChEBI" id="CHEBI:58937"/>
    </cofactor>
    <text evidence="17">Binds 1 thiamine pyrophosphate per subunit. During the reaction, the substrate forms a covalent intermediate with the cofactor.</text>
</comment>
<dbReference type="Gene3D" id="3.40.50.970">
    <property type="match status" value="2"/>
</dbReference>
<evidence type="ECO:0000256" key="8">
    <source>
        <dbReference type="ARBA" id="ARBA00022679"/>
    </source>
</evidence>
<evidence type="ECO:0000256" key="13">
    <source>
        <dbReference type="ARBA" id="ARBA00049473"/>
    </source>
</evidence>
<dbReference type="InterPro" id="IPR009014">
    <property type="entry name" value="Transketo_C/PFOR_II"/>
</dbReference>
<comment type="caution">
    <text evidence="21">The sequence shown here is derived from an EMBL/GenBank/DDBJ whole genome shotgun (WGS) entry which is preliminary data.</text>
</comment>
<feature type="binding site" evidence="16">
    <location>
        <position position="262"/>
    </location>
    <ligand>
        <name>substrate</name>
    </ligand>
</feature>
<feature type="binding site" evidence="17">
    <location>
        <position position="68"/>
    </location>
    <ligand>
        <name>thiamine diphosphate</name>
        <dbReference type="ChEBI" id="CHEBI:58937"/>
    </ligand>
</feature>
<proteinExistence type="inferred from homology"/>
<evidence type="ECO:0000313" key="21">
    <source>
        <dbReference type="EMBL" id="HIW02894.1"/>
    </source>
</evidence>
<dbReference type="Pfam" id="PF02779">
    <property type="entry name" value="Transket_pyr"/>
    <property type="match status" value="1"/>
</dbReference>
<evidence type="ECO:0000256" key="4">
    <source>
        <dbReference type="ARBA" id="ARBA00002931"/>
    </source>
</evidence>
<evidence type="ECO:0000256" key="2">
    <source>
        <dbReference type="ARBA" id="ARBA00001936"/>
    </source>
</evidence>
<dbReference type="Pfam" id="PF22613">
    <property type="entry name" value="Transketolase_C_1"/>
    <property type="match status" value="1"/>
</dbReference>
<comment type="subunit">
    <text evidence="6">Homodimer.</text>
</comment>
<feature type="binding site" evidence="18">
    <location>
        <position position="187"/>
    </location>
    <ligand>
        <name>Mg(2+)</name>
        <dbReference type="ChEBI" id="CHEBI:18420"/>
    </ligand>
</feature>
<dbReference type="PANTHER" id="PTHR43522:SF2">
    <property type="entry name" value="TRANSKETOLASE 1-RELATED"/>
    <property type="match status" value="1"/>
</dbReference>
<dbReference type="GO" id="GO:0006098">
    <property type="term" value="P:pentose-phosphate shunt"/>
    <property type="evidence" value="ECO:0007669"/>
    <property type="project" value="TreeGrafter"/>
</dbReference>